<dbReference type="InterPro" id="IPR050901">
    <property type="entry name" value="BP-dep_ABC_trans_perm"/>
</dbReference>
<evidence type="ECO:0000259" key="8">
    <source>
        <dbReference type="PROSITE" id="PS50928"/>
    </source>
</evidence>
<feature type="transmembrane region" description="Helical" evidence="7">
    <location>
        <begin position="137"/>
        <end position="160"/>
    </location>
</feature>
<feature type="transmembrane region" description="Helical" evidence="7">
    <location>
        <begin position="6"/>
        <end position="27"/>
    </location>
</feature>
<comment type="subcellular location">
    <subcellularLocation>
        <location evidence="1 7">Cell membrane</location>
        <topology evidence="1 7">Multi-pass membrane protein</topology>
    </subcellularLocation>
</comment>
<name>A0A0D5LLA2_MAREN</name>
<evidence type="ECO:0000256" key="7">
    <source>
        <dbReference type="RuleBase" id="RU363032"/>
    </source>
</evidence>
<accession>A0A0D5LLA2</accession>
<organism evidence="9 10">
    <name type="scientific">Martelella endophytica</name>
    <dbReference type="NCBI Taxonomy" id="1486262"/>
    <lineage>
        <taxon>Bacteria</taxon>
        <taxon>Pseudomonadati</taxon>
        <taxon>Pseudomonadota</taxon>
        <taxon>Alphaproteobacteria</taxon>
        <taxon>Hyphomicrobiales</taxon>
        <taxon>Aurantimonadaceae</taxon>
        <taxon>Martelella</taxon>
    </lineage>
</organism>
<dbReference type="PROSITE" id="PS50928">
    <property type="entry name" value="ABC_TM1"/>
    <property type="match status" value="1"/>
</dbReference>
<dbReference type="STRING" id="1486262.TM49_00765"/>
<dbReference type="OrthoDB" id="9804370at2"/>
<feature type="transmembrane region" description="Helical" evidence="7">
    <location>
        <begin position="72"/>
        <end position="92"/>
    </location>
</feature>
<keyword evidence="2 7" id="KW-0813">Transport</keyword>
<feature type="transmembrane region" description="Helical" evidence="7">
    <location>
        <begin position="181"/>
        <end position="203"/>
    </location>
</feature>
<comment type="similarity">
    <text evidence="7">Belongs to the binding-protein-dependent transport system permease family.</text>
</comment>
<dbReference type="KEGG" id="mey:TM49_00765"/>
<evidence type="ECO:0000256" key="4">
    <source>
        <dbReference type="ARBA" id="ARBA00022692"/>
    </source>
</evidence>
<evidence type="ECO:0000256" key="6">
    <source>
        <dbReference type="ARBA" id="ARBA00023136"/>
    </source>
</evidence>
<gene>
    <name evidence="9" type="ORF">TM49_00765</name>
</gene>
<dbReference type="GO" id="GO:0055085">
    <property type="term" value="P:transmembrane transport"/>
    <property type="evidence" value="ECO:0007669"/>
    <property type="project" value="InterPro"/>
</dbReference>
<dbReference type="GO" id="GO:0005886">
    <property type="term" value="C:plasma membrane"/>
    <property type="evidence" value="ECO:0007669"/>
    <property type="project" value="UniProtKB-SubCell"/>
</dbReference>
<feature type="domain" description="ABC transmembrane type-1" evidence="8">
    <location>
        <begin position="69"/>
        <end position="260"/>
    </location>
</feature>
<proteinExistence type="inferred from homology"/>
<dbReference type="CDD" id="cd06261">
    <property type="entry name" value="TM_PBP2"/>
    <property type="match status" value="1"/>
</dbReference>
<dbReference type="AlphaFoldDB" id="A0A0D5LLA2"/>
<evidence type="ECO:0000256" key="3">
    <source>
        <dbReference type="ARBA" id="ARBA00022475"/>
    </source>
</evidence>
<dbReference type="PANTHER" id="PTHR32243:SF18">
    <property type="entry name" value="INNER MEMBRANE ABC TRANSPORTER PERMEASE PROTEIN YCJP"/>
    <property type="match status" value="1"/>
</dbReference>
<reference evidence="9 10" key="1">
    <citation type="journal article" date="2015" name="Genome Announc.">
        <title>Complete genome sequence of Martelella endophytica YC6887, which has antifungal activity associated with a halophyte.</title>
        <authorList>
            <person name="Khan A."/>
            <person name="Khan H."/>
            <person name="Chung E.J."/>
            <person name="Hossain M.T."/>
            <person name="Chung Y.R."/>
        </authorList>
    </citation>
    <scope>NUCLEOTIDE SEQUENCE [LARGE SCALE GENOMIC DNA]</scope>
    <source>
        <strain evidence="9">YC6887</strain>
    </source>
</reference>
<sequence>MTLGRFISWAILVLVAIVTLFPFYWMVMTAIMPTDAILSRNPSLLPDLSRVSFAAFAEVFRARPFLSWTINSLIVSLGSSAISLVLATLAGYSLSRFASRPQQALGASLLISKLIPATLILIPLFIIYNNIGLFDTYIGLILANMTVGIPLATWLMKGFFDRIPRELEQAAMIDGATQLQALRIVILPLTKPGLAASGVYLILTSWSEFIFARTLISSPAKQVLTVGMQSFVGEQSVDWQLLMAAGTLSVVPAIILFVLLEPFLVSGMTKGALSAS</sequence>
<evidence type="ECO:0000313" key="10">
    <source>
        <dbReference type="Proteomes" id="UP000032611"/>
    </source>
</evidence>
<keyword evidence="10" id="KW-1185">Reference proteome</keyword>
<dbReference type="SUPFAM" id="SSF161098">
    <property type="entry name" value="MetI-like"/>
    <property type="match status" value="1"/>
</dbReference>
<evidence type="ECO:0000256" key="5">
    <source>
        <dbReference type="ARBA" id="ARBA00022989"/>
    </source>
</evidence>
<feature type="transmembrane region" description="Helical" evidence="7">
    <location>
        <begin position="104"/>
        <end position="131"/>
    </location>
</feature>
<keyword evidence="3" id="KW-1003">Cell membrane</keyword>
<keyword evidence="4 7" id="KW-0812">Transmembrane</keyword>
<dbReference type="PATRIC" id="fig|1486262.3.peg.159"/>
<dbReference type="InterPro" id="IPR000515">
    <property type="entry name" value="MetI-like"/>
</dbReference>
<dbReference type="Pfam" id="PF00528">
    <property type="entry name" value="BPD_transp_1"/>
    <property type="match status" value="1"/>
</dbReference>
<dbReference type="Proteomes" id="UP000032611">
    <property type="component" value="Chromosome"/>
</dbReference>
<keyword evidence="5 7" id="KW-1133">Transmembrane helix</keyword>
<feature type="transmembrane region" description="Helical" evidence="7">
    <location>
        <begin position="239"/>
        <end position="260"/>
    </location>
</feature>
<evidence type="ECO:0000256" key="1">
    <source>
        <dbReference type="ARBA" id="ARBA00004651"/>
    </source>
</evidence>
<protein>
    <recommendedName>
        <fullName evidence="8">ABC transmembrane type-1 domain-containing protein</fullName>
    </recommendedName>
</protein>
<evidence type="ECO:0000256" key="2">
    <source>
        <dbReference type="ARBA" id="ARBA00022448"/>
    </source>
</evidence>
<dbReference type="PANTHER" id="PTHR32243">
    <property type="entry name" value="MALTOSE TRANSPORT SYSTEM PERMEASE-RELATED"/>
    <property type="match status" value="1"/>
</dbReference>
<evidence type="ECO:0000313" key="9">
    <source>
        <dbReference type="EMBL" id="AJY44547.1"/>
    </source>
</evidence>
<dbReference type="RefSeq" id="WP_045679118.1">
    <property type="nucleotide sequence ID" value="NZ_CP010803.1"/>
</dbReference>
<dbReference type="InterPro" id="IPR035906">
    <property type="entry name" value="MetI-like_sf"/>
</dbReference>
<dbReference type="Gene3D" id="1.10.3720.10">
    <property type="entry name" value="MetI-like"/>
    <property type="match status" value="1"/>
</dbReference>
<dbReference type="HOGENOM" id="CLU_016047_1_2_5"/>
<keyword evidence="6 7" id="KW-0472">Membrane</keyword>
<dbReference type="EMBL" id="CP010803">
    <property type="protein sequence ID" value="AJY44547.1"/>
    <property type="molecule type" value="Genomic_DNA"/>
</dbReference>